<dbReference type="InterPro" id="IPR034660">
    <property type="entry name" value="DinB/YfiT-like"/>
</dbReference>
<evidence type="ECO:0008006" key="3">
    <source>
        <dbReference type="Google" id="ProtNLM"/>
    </source>
</evidence>
<name>A0A1H0ANR5_9BACI</name>
<dbReference type="STRING" id="237069.SAMN05216498_2014"/>
<protein>
    <recommendedName>
        <fullName evidence="3">DinB family protein</fullName>
    </recommendedName>
</protein>
<evidence type="ECO:0000313" key="2">
    <source>
        <dbReference type="Proteomes" id="UP000199334"/>
    </source>
</evidence>
<dbReference type="EMBL" id="FNIG01000004">
    <property type="protein sequence ID" value="SDN35117.1"/>
    <property type="molecule type" value="Genomic_DNA"/>
</dbReference>
<dbReference type="Proteomes" id="UP000199334">
    <property type="component" value="Unassembled WGS sequence"/>
</dbReference>
<evidence type="ECO:0000313" key="1">
    <source>
        <dbReference type="EMBL" id="SDN35117.1"/>
    </source>
</evidence>
<accession>A0A1H0ANR5</accession>
<keyword evidence="2" id="KW-1185">Reference proteome</keyword>
<proteinExistence type="predicted"/>
<dbReference type="SUPFAM" id="SSF109854">
    <property type="entry name" value="DinB/YfiT-like putative metalloenzymes"/>
    <property type="match status" value="1"/>
</dbReference>
<gene>
    <name evidence="1" type="ORF">SAMN05216498_2014</name>
</gene>
<dbReference type="Gene3D" id="1.20.120.450">
    <property type="entry name" value="dinb family like domain"/>
    <property type="match status" value="1"/>
</dbReference>
<dbReference type="RefSeq" id="WP_093856474.1">
    <property type="nucleotide sequence ID" value="NZ_BJVZ01000021.1"/>
</dbReference>
<reference evidence="1 2" key="1">
    <citation type="submission" date="2016-10" db="EMBL/GenBank/DDBJ databases">
        <authorList>
            <person name="de Groot N.N."/>
        </authorList>
    </citation>
    <scope>NUCLEOTIDE SEQUENCE [LARGE SCALE GENOMIC DNA]</scope>
    <source>
        <strain evidence="1 2">CGMCC 1.3442</strain>
    </source>
</reference>
<dbReference type="AlphaFoldDB" id="A0A1H0ANR5"/>
<organism evidence="1 2">
    <name type="scientific">Tenuibacillus multivorans</name>
    <dbReference type="NCBI Taxonomy" id="237069"/>
    <lineage>
        <taxon>Bacteria</taxon>
        <taxon>Bacillati</taxon>
        <taxon>Bacillota</taxon>
        <taxon>Bacilli</taxon>
        <taxon>Bacillales</taxon>
        <taxon>Bacillaceae</taxon>
        <taxon>Tenuibacillus</taxon>
    </lineage>
</organism>
<sequence>MNADAFRYAANMTNELAVTIPEKYWDTSLVTDLGTLRKLFIHMIRVRDIYANGIQTGIIEFPGSLPENRGLLLELKRSTEDLAITVEQSHAKQIQMGDELLKLEEVVGAAIQHEGIHQGQYHIALKNSGLDIPELWKRGWNF</sequence>
<dbReference type="OrthoDB" id="2863248at2"/>